<proteinExistence type="predicted"/>
<dbReference type="GeneID" id="33936424"/>
<dbReference type="AlphaFoldDB" id="A0A219AS08"/>
<evidence type="ECO:0000313" key="3">
    <source>
        <dbReference type="Proteomes" id="UP000078397"/>
    </source>
</evidence>
<name>A0A219AS08_METCM</name>
<feature type="region of interest" description="Disordered" evidence="1">
    <location>
        <begin position="1"/>
        <end position="24"/>
    </location>
</feature>
<dbReference type="RefSeq" id="XP_022285808.1">
    <property type="nucleotide sequence ID" value="XM_022429165.1"/>
</dbReference>
<keyword evidence="3" id="KW-1185">Reference proteome</keyword>
<comment type="caution">
    <text evidence="2">The sequence shown here is derived from an EMBL/GenBank/DDBJ whole genome shotgun (WGS) entry which is preliminary data.</text>
</comment>
<accession>A0A219AS08</accession>
<reference evidence="2 3" key="1">
    <citation type="journal article" date="2016" name="PLoS Pathog.">
        <title>Biosynthesis of antibiotic leucinostatins in bio-control fungus Purpureocillium lilacinum and their inhibition on phytophthora revealed by genome mining.</title>
        <authorList>
            <person name="Wang G."/>
            <person name="Liu Z."/>
            <person name="Lin R."/>
            <person name="Li E."/>
            <person name="Mao Z."/>
            <person name="Ling J."/>
            <person name="Yang Y."/>
            <person name="Yin W.B."/>
            <person name="Xie B."/>
        </authorList>
    </citation>
    <scope>NUCLEOTIDE SEQUENCE [LARGE SCALE GENOMIC DNA]</scope>
    <source>
        <strain evidence="2">170</strain>
    </source>
</reference>
<evidence type="ECO:0000313" key="2">
    <source>
        <dbReference type="EMBL" id="OWT43379.1"/>
    </source>
</evidence>
<dbReference type="EMBL" id="LSBJ02000002">
    <property type="protein sequence ID" value="OWT43379.1"/>
    <property type="molecule type" value="Genomic_DNA"/>
</dbReference>
<protein>
    <submittedName>
        <fullName evidence="2">Uncharacterized protein</fullName>
    </submittedName>
</protein>
<organism evidence="2 3">
    <name type="scientific">Pochonia chlamydosporia 170</name>
    <dbReference type="NCBI Taxonomy" id="1380566"/>
    <lineage>
        <taxon>Eukaryota</taxon>
        <taxon>Fungi</taxon>
        <taxon>Dikarya</taxon>
        <taxon>Ascomycota</taxon>
        <taxon>Pezizomycotina</taxon>
        <taxon>Sordariomycetes</taxon>
        <taxon>Hypocreomycetidae</taxon>
        <taxon>Hypocreales</taxon>
        <taxon>Clavicipitaceae</taxon>
        <taxon>Pochonia</taxon>
    </lineage>
</organism>
<dbReference type="KEGG" id="pchm:VFPPC_17458"/>
<dbReference type="Proteomes" id="UP000078397">
    <property type="component" value="Unassembled WGS sequence"/>
</dbReference>
<gene>
    <name evidence="2" type="ORF">VFPPC_17458</name>
</gene>
<sequence length="71" mass="7414">MFQPMLKSTAGARGYSRCQGTAGARGYSRCQRVQPVPEGTAGARGYSLASISATRVSSVGLHRRGSVPINS</sequence>
<evidence type="ECO:0000256" key="1">
    <source>
        <dbReference type="SAM" id="MobiDB-lite"/>
    </source>
</evidence>